<dbReference type="Proteomes" id="UP001303647">
    <property type="component" value="Unassembled WGS sequence"/>
</dbReference>
<feature type="compositionally biased region" description="Low complexity" evidence="1">
    <location>
        <begin position="16"/>
        <end position="28"/>
    </location>
</feature>
<reference evidence="2" key="1">
    <citation type="journal article" date="2023" name="Mol. Phylogenet. Evol.">
        <title>Genome-scale phylogeny and comparative genomics of the fungal order Sordariales.</title>
        <authorList>
            <person name="Hensen N."/>
            <person name="Bonometti L."/>
            <person name="Westerberg I."/>
            <person name="Brannstrom I.O."/>
            <person name="Guillou S."/>
            <person name="Cros-Aarteil S."/>
            <person name="Calhoun S."/>
            <person name="Haridas S."/>
            <person name="Kuo A."/>
            <person name="Mondo S."/>
            <person name="Pangilinan J."/>
            <person name="Riley R."/>
            <person name="LaButti K."/>
            <person name="Andreopoulos B."/>
            <person name="Lipzen A."/>
            <person name="Chen C."/>
            <person name="Yan M."/>
            <person name="Daum C."/>
            <person name="Ng V."/>
            <person name="Clum A."/>
            <person name="Steindorff A."/>
            <person name="Ohm R.A."/>
            <person name="Martin F."/>
            <person name="Silar P."/>
            <person name="Natvig D.O."/>
            <person name="Lalanne C."/>
            <person name="Gautier V."/>
            <person name="Ament-Velasquez S.L."/>
            <person name="Kruys A."/>
            <person name="Hutchinson M.I."/>
            <person name="Powell A.J."/>
            <person name="Barry K."/>
            <person name="Miller A.N."/>
            <person name="Grigoriev I.V."/>
            <person name="Debuchy R."/>
            <person name="Gladieux P."/>
            <person name="Hiltunen Thoren M."/>
            <person name="Johannesson H."/>
        </authorList>
    </citation>
    <scope>NUCLEOTIDE SEQUENCE</scope>
    <source>
        <strain evidence="2">CBS 359.72</strain>
    </source>
</reference>
<feature type="compositionally biased region" description="Polar residues" evidence="1">
    <location>
        <begin position="36"/>
        <end position="45"/>
    </location>
</feature>
<comment type="caution">
    <text evidence="2">The sequence shown here is derived from an EMBL/GenBank/DDBJ whole genome shotgun (WGS) entry which is preliminary data.</text>
</comment>
<feature type="compositionally biased region" description="Pro residues" evidence="1">
    <location>
        <begin position="72"/>
        <end position="89"/>
    </location>
</feature>
<evidence type="ECO:0000256" key="1">
    <source>
        <dbReference type="SAM" id="MobiDB-lite"/>
    </source>
</evidence>
<dbReference type="AlphaFoldDB" id="A0AAN7CYH3"/>
<accession>A0AAN7CYH3</accession>
<keyword evidence="3" id="KW-1185">Reference proteome</keyword>
<feature type="compositionally biased region" description="Low complexity" evidence="1">
    <location>
        <begin position="52"/>
        <end position="62"/>
    </location>
</feature>
<gene>
    <name evidence="2" type="ORF">C7999DRAFT_12876</name>
</gene>
<feature type="region of interest" description="Disordered" evidence="1">
    <location>
        <begin position="1"/>
        <end position="98"/>
    </location>
</feature>
<dbReference type="SUPFAM" id="SSF101447">
    <property type="entry name" value="Formin homology 2 domain (FH2 domain)"/>
    <property type="match status" value="1"/>
</dbReference>
<name>A0AAN7CYH3_9PEZI</name>
<reference evidence="2" key="2">
    <citation type="submission" date="2023-05" db="EMBL/GenBank/DDBJ databases">
        <authorList>
            <consortium name="Lawrence Berkeley National Laboratory"/>
            <person name="Steindorff A."/>
            <person name="Hensen N."/>
            <person name="Bonometti L."/>
            <person name="Westerberg I."/>
            <person name="Brannstrom I.O."/>
            <person name="Guillou S."/>
            <person name="Cros-Aarteil S."/>
            <person name="Calhoun S."/>
            <person name="Haridas S."/>
            <person name="Kuo A."/>
            <person name="Mondo S."/>
            <person name="Pangilinan J."/>
            <person name="Riley R."/>
            <person name="Labutti K."/>
            <person name="Andreopoulos B."/>
            <person name="Lipzen A."/>
            <person name="Chen C."/>
            <person name="Yanf M."/>
            <person name="Daum C."/>
            <person name="Ng V."/>
            <person name="Clum A."/>
            <person name="Ohm R."/>
            <person name="Martin F."/>
            <person name="Silar P."/>
            <person name="Natvig D."/>
            <person name="Lalanne C."/>
            <person name="Gautier V."/>
            <person name="Ament-Velasquez S.L."/>
            <person name="Kruys A."/>
            <person name="Hutchinson M.I."/>
            <person name="Powell A.J."/>
            <person name="Barry K."/>
            <person name="Miller A.N."/>
            <person name="Grigoriev I.V."/>
            <person name="Debuchy R."/>
            <person name="Gladieux P."/>
            <person name="Thoren M.H."/>
            <person name="Johannesson H."/>
        </authorList>
    </citation>
    <scope>NUCLEOTIDE SEQUENCE</scope>
    <source>
        <strain evidence="2">CBS 359.72</strain>
    </source>
</reference>
<dbReference type="EMBL" id="MU857626">
    <property type="protein sequence ID" value="KAK4249248.1"/>
    <property type="molecule type" value="Genomic_DNA"/>
</dbReference>
<proteinExistence type="predicted"/>
<organism evidence="2 3">
    <name type="scientific">Corynascus novoguineensis</name>
    <dbReference type="NCBI Taxonomy" id="1126955"/>
    <lineage>
        <taxon>Eukaryota</taxon>
        <taxon>Fungi</taxon>
        <taxon>Dikarya</taxon>
        <taxon>Ascomycota</taxon>
        <taxon>Pezizomycotina</taxon>
        <taxon>Sordariomycetes</taxon>
        <taxon>Sordariomycetidae</taxon>
        <taxon>Sordariales</taxon>
        <taxon>Chaetomiaceae</taxon>
        <taxon>Corynascus</taxon>
    </lineage>
</organism>
<protein>
    <submittedName>
        <fullName evidence="2">Uncharacterized protein</fullName>
    </submittedName>
</protein>
<dbReference type="Pfam" id="PF20174">
    <property type="entry name" value="DUF6540"/>
    <property type="match status" value="1"/>
</dbReference>
<sequence length="266" mass="28194">MPAQKIPVAKQATAPRTTGTGNNSRSNTPSPPKTAGSGNNSRSNTPSPPKTTGSGNNSRSNTPSPPRGSGGPVPPPPPPPPPAPAPTPAPAVVNPPTVSSQGPAGHLLVSLAIFNGYPFKDHWGILIRKTATAQQGIMLHAAGDVKKGFTFEIKRNVDFTQTSKKPTLINLQWVKGEYFNKTMWNNGVYNVEHPGVPVCTFETSAAKAPPPARTLNAVDDLAPAGNPPRKITQRNCQTWVIEATEHLVQDHILAQAVLVYLKAKKQ</sequence>
<evidence type="ECO:0000313" key="3">
    <source>
        <dbReference type="Proteomes" id="UP001303647"/>
    </source>
</evidence>
<dbReference type="InterPro" id="IPR046670">
    <property type="entry name" value="DUF6540"/>
</dbReference>
<evidence type="ECO:0000313" key="2">
    <source>
        <dbReference type="EMBL" id="KAK4249248.1"/>
    </source>
</evidence>